<dbReference type="Proteomes" id="UP000753961">
    <property type="component" value="Unassembled WGS sequence"/>
</dbReference>
<dbReference type="PANTHER" id="PTHR12283:SF6">
    <property type="entry name" value="GLUTAMINYL-PEPTIDE CYCLOTRANSFERASE-RELATED"/>
    <property type="match status" value="1"/>
</dbReference>
<proteinExistence type="predicted"/>
<protein>
    <submittedName>
        <fullName evidence="4">M28 family peptidase</fullName>
    </submittedName>
</protein>
<evidence type="ECO:0000313" key="4">
    <source>
        <dbReference type="EMBL" id="MBY5957167.1"/>
    </source>
</evidence>
<dbReference type="SUPFAM" id="SSF53187">
    <property type="entry name" value="Zn-dependent exopeptidases"/>
    <property type="match status" value="1"/>
</dbReference>
<evidence type="ECO:0000259" key="3">
    <source>
        <dbReference type="Pfam" id="PF04389"/>
    </source>
</evidence>
<dbReference type="GO" id="GO:0016603">
    <property type="term" value="F:glutaminyl-peptide cyclotransferase activity"/>
    <property type="evidence" value="ECO:0007669"/>
    <property type="project" value="TreeGrafter"/>
</dbReference>
<dbReference type="Gene3D" id="3.40.630.10">
    <property type="entry name" value="Zn peptidases"/>
    <property type="match status" value="1"/>
</dbReference>
<evidence type="ECO:0000256" key="1">
    <source>
        <dbReference type="ARBA" id="ARBA00022679"/>
    </source>
</evidence>
<feature type="domain" description="Peptidase M28" evidence="3">
    <location>
        <begin position="106"/>
        <end position="323"/>
    </location>
</feature>
<organism evidence="4 5">
    <name type="scientific">Membranihabitans marinus</name>
    <dbReference type="NCBI Taxonomy" id="1227546"/>
    <lineage>
        <taxon>Bacteria</taxon>
        <taxon>Pseudomonadati</taxon>
        <taxon>Bacteroidota</taxon>
        <taxon>Saprospiria</taxon>
        <taxon>Saprospirales</taxon>
        <taxon>Saprospiraceae</taxon>
        <taxon>Membranihabitans</taxon>
    </lineage>
</organism>
<name>A0A953HWQ6_9BACT</name>
<accession>A0A953HWQ6</accession>
<sequence>MRIFFYVLIILIGFVACKSDSGSSKQESDVVEKTPQKELKVPPFNADSAYQYVQDQVSFGSRVPNSEAHEKAKEYLKNQLERMTDQIVVQEFSASRYDGVRMKGYNIIGSFNPKAKKRLLLLAHWDSRFMADYATSEEFKSEPVTGADDGGSGVGVLLEIARQLSLQPVDVGVDILLTDLEDQGKSNDPDGTTWALGAQHWSKNPHVKNYRAEYGILLDMVGAKGAQFLKEGVSRSYAPQFLNYVWNLANSMGYGHLFVNKNLRGGVVDDHVFINQNMGIPTIDIINKPSDNSFGDHWHTENDNMEIIDKNVLRGVGQVVTAVVYRFDANYL</sequence>
<dbReference type="InterPro" id="IPR007484">
    <property type="entry name" value="Peptidase_M28"/>
</dbReference>
<gene>
    <name evidence="4" type="ORF">KUV50_03400</name>
</gene>
<evidence type="ECO:0000313" key="5">
    <source>
        <dbReference type="Proteomes" id="UP000753961"/>
    </source>
</evidence>
<keyword evidence="1" id="KW-0808">Transferase</keyword>
<evidence type="ECO:0000256" key="2">
    <source>
        <dbReference type="ARBA" id="ARBA00023315"/>
    </source>
</evidence>
<dbReference type="PANTHER" id="PTHR12283">
    <property type="entry name" value="GLUTAMINYL-PEPTIDE CYCLOTRANSFERASE"/>
    <property type="match status" value="1"/>
</dbReference>
<reference evidence="4" key="1">
    <citation type="submission" date="2021-06" db="EMBL/GenBank/DDBJ databases">
        <title>44 bacteria genomes isolated from Dapeng, Shenzhen.</title>
        <authorList>
            <person name="Zheng W."/>
            <person name="Yu S."/>
            <person name="Huang Y."/>
        </authorList>
    </citation>
    <scope>NUCLEOTIDE SEQUENCE</scope>
    <source>
        <strain evidence="4">DP5N28-2</strain>
    </source>
</reference>
<dbReference type="PROSITE" id="PS51257">
    <property type="entry name" value="PROKAR_LIPOPROTEIN"/>
    <property type="match status" value="1"/>
</dbReference>
<dbReference type="AlphaFoldDB" id="A0A953HWQ6"/>
<dbReference type="InterPro" id="IPR040234">
    <property type="entry name" value="QC/QCL"/>
</dbReference>
<comment type="caution">
    <text evidence="4">The sequence shown here is derived from an EMBL/GenBank/DDBJ whole genome shotgun (WGS) entry which is preliminary data.</text>
</comment>
<dbReference type="EMBL" id="JAHVHU010000004">
    <property type="protein sequence ID" value="MBY5957167.1"/>
    <property type="molecule type" value="Genomic_DNA"/>
</dbReference>
<dbReference type="GO" id="GO:0008270">
    <property type="term" value="F:zinc ion binding"/>
    <property type="evidence" value="ECO:0007669"/>
    <property type="project" value="TreeGrafter"/>
</dbReference>
<keyword evidence="5" id="KW-1185">Reference proteome</keyword>
<keyword evidence="2" id="KW-0012">Acyltransferase</keyword>
<dbReference type="RefSeq" id="WP_222578690.1">
    <property type="nucleotide sequence ID" value="NZ_JAHVHU010000004.1"/>
</dbReference>
<dbReference type="Pfam" id="PF04389">
    <property type="entry name" value="Peptidase_M28"/>
    <property type="match status" value="1"/>
</dbReference>